<organism evidence="1 2">
    <name type="scientific">Citrobacter koseri (strain ATCC BAA-895 / CDC 4225-83 / SGSC4696)</name>
    <dbReference type="NCBI Taxonomy" id="290338"/>
    <lineage>
        <taxon>Bacteria</taxon>
        <taxon>Pseudomonadati</taxon>
        <taxon>Pseudomonadota</taxon>
        <taxon>Gammaproteobacteria</taxon>
        <taxon>Enterobacterales</taxon>
        <taxon>Enterobacteriaceae</taxon>
        <taxon>Citrobacter</taxon>
    </lineage>
</organism>
<dbReference type="AlphaFoldDB" id="A8AGD7"/>
<gene>
    <name evidence="1" type="ordered locus">CKO_01414</name>
</gene>
<reference evidence="1 2" key="1">
    <citation type="submission" date="2007-08" db="EMBL/GenBank/DDBJ databases">
        <authorList>
            <consortium name="The Citrobacter koseri Genome Sequencing Project"/>
            <person name="McClelland M."/>
            <person name="Sanderson E.K."/>
            <person name="Porwollik S."/>
            <person name="Spieth J."/>
            <person name="Clifton W.S."/>
            <person name="Latreille P."/>
            <person name="Courtney L."/>
            <person name="Wang C."/>
            <person name="Pepin K."/>
            <person name="Bhonagiri V."/>
            <person name="Nash W."/>
            <person name="Johnson M."/>
            <person name="Thiruvilangam P."/>
            <person name="Wilson R."/>
        </authorList>
    </citation>
    <scope>NUCLEOTIDE SEQUENCE [LARGE SCALE GENOMIC DNA]</scope>
    <source>
        <strain evidence="2">ATCC BAA-895 / CDC 4225-83 / SGSC4696</strain>
    </source>
</reference>
<proteinExistence type="predicted"/>
<dbReference type="Proteomes" id="UP000008148">
    <property type="component" value="Chromosome"/>
</dbReference>
<evidence type="ECO:0000313" key="2">
    <source>
        <dbReference type="Proteomes" id="UP000008148"/>
    </source>
</evidence>
<dbReference type="KEGG" id="cko:CKO_01414"/>
<accession>A8AGD7</accession>
<dbReference type="EMBL" id="CP000822">
    <property type="protein sequence ID" value="ABV12550.1"/>
    <property type="molecule type" value="Genomic_DNA"/>
</dbReference>
<evidence type="ECO:0000313" key="1">
    <source>
        <dbReference type="EMBL" id="ABV12550.1"/>
    </source>
</evidence>
<sequence>MAFLLTAYSDMERFFTNRETTIDVQINLAGNQDKSTNDKFFFNGRYKCERVKRKKG</sequence>
<keyword evidence="2" id="KW-1185">Reference proteome</keyword>
<dbReference type="HOGENOM" id="CLU_3005865_0_0_6"/>
<name>A8AGD7_CITK8</name>
<protein>
    <submittedName>
        <fullName evidence="1">Uncharacterized protein</fullName>
    </submittedName>
</protein>
<dbReference type="STRING" id="290338.CKO_01414"/>